<dbReference type="Proteomes" id="UP000318733">
    <property type="component" value="Unassembled WGS sequence"/>
</dbReference>
<feature type="transmembrane region" description="Helical" evidence="1">
    <location>
        <begin position="16"/>
        <end position="35"/>
    </location>
</feature>
<keyword evidence="1" id="KW-0812">Transmembrane</keyword>
<name>A0A556MWL7_9SPHI</name>
<gene>
    <name evidence="2" type="ORF">FO440_08880</name>
</gene>
<protein>
    <submittedName>
        <fullName evidence="2">Uncharacterized protein</fullName>
    </submittedName>
</protein>
<keyword evidence="1" id="KW-1133">Transmembrane helix</keyword>
<comment type="caution">
    <text evidence="2">The sequence shown here is derived from an EMBL/GenBank/DDBJ whole genome shotgun (WGS) entry which is preliminary data.</text>
</comment>
<evidence type="ECO:0000313" key="2">
    <source>
        <dbReference type="EMBL" id="TSJ44272.1"/>
    </source>
</evidence>
<sequence length="73" mass="8525">MPQRFNNEQKSPQRRFLLILRAALFFAAGITVILWDKVLPGYGYKKTLFGVLLMIYAIVRLVLLLKKEKVDEE</sequence>
<accession>A0A556MWL7</accession>
<dbReference type="RefSeq" id="WP_144247835.1">
    <property type="nucleotide sequence ID" value="NZ_VLPK01000001.1"/>
</dbReference>
<keyword evidence="3" id="KW-1185">Reference proteome</keyword>
<dbReference type="EMBL" id="VLPK01000001">
    <property type="protein sequence ID" value="TSJ44272.1"/>
    <property type="molecule type" value="Genomic_DNA"/>
</dbReference>
<keyword evidence="1" id="KW-0472">Membrane</keyword>
<proteinExistence type="predicted"/>
<evidence type="ECO:0000313" key="3">
    <source>
        <dbReference type="Proteomes" id="UP000318733"/>
    </source>
</evidence>
<evidence type="ECO:0000256" key="1">
    <source>
        <dbReference type="SAM" id="Phobius"/>
    </source>
</evidence>
<reference evidence="2 3" key="1">
    <citation type="submission" date="2019-07" db="EMBL/GenBank/DDBJ databases">
        <authorList>
            <person name="Huq M.A."/>
        </authorList>
    </citation>
    <scope>NUCLEOTIDE SEQUENCE [LARGE SCALE GENOMIC DNA]</scope>
    <source>
        <strain evidence="2 3">MAH-19</strain>
    </source>
</reference>
<organism evidence="2 3">
    <name type="scientific">Mucilaginibacter corticis</name>
    <dbReference type="NCBI Taxonomy" id="2597670"/>
    <lineage>
        <taxon>Bacteria</taxon>
        <taxon>Pseudomonadati</taxon>
        <taxon>Bacteroidota</taxon>
        <taxon>Sphingobacteriia</taxon>
        <taxon>Sphingobacteriales</taxon>
        <taxon>Sphingobacteriaceae</taxon>
        <taxon>Mucilaginibacter</taxon>
    </lineage>
</organism>
<feature type="transmembrane region" description="Helical" evidence="1">
    <location>
        <begin position="47"/>
        <end position="65"/>
    </location>
</feature>
<dbReference type="AlphaFoldDB" id="A0A556MWL7"/>